<dbReference type="RefSeq" id="WP_005461781.1">
    <property type="nucleotide sequence ID" value="NZ_CM001484.1"/>
</dbReference>
<feature type="transmembrane region" description="Helical" evidence="1">
    <location>
        <begin position="89"/>
        <end position="108"/>
    </location>
</feature>
<dbReference type="Proteomes" id="UP000005087">
    <property type="component" value="Chromosome"/>
</dbReference>
<organism evidence="2 3">
    <name type="scientific">Saccharomonospora glauca K62</name>
    <dbReference type="NCBI Taxonomy" id="928724"/>
    <lineage>
        <taxon>Bacteria</taxon>
        <taxon>Bacillati</taxon>
        <taxon>Actinomycetota</taxon>
        <taxon>Actinomycetes</taxon>
        <taxon>Pseudonocardiales</taxon>
        <taxon>Pseudonocardiaceae</taxon>
        <taxon>Saccharomonospora</taxon>
    </lineage>
</organism>
<evidence type="ECO:0000256" key="1">
    <source>
        <dbReference type="SAM" id="Phobius"/>
    </source>
</evidence>
<name>I1CYA5_9PSEU</name>
<dbReference type="eggNOG" id="ENOG502ZCXR">
    <property type="taxonomic scope" value="Bacteria"/>
</dbReference>
<keyword evidence="3" id="KW-1185">Reference proteome</keyword>
<dbReference type="STRING" id="928724.SacglDRAFT_00733"/>
<evidence type="ECO:0000313" key="3">
    <source>
        <dbReference type="Proteomes" id="UP000005087"/>
    </source>
</evidence>
<reference evidence="2 3" key="1">
    <citation type="submission" date="2011-09" db="EMBL/GenBank/DDBJ databases">
        <authorList>
            <consortium name="US DOE Joint Genome Institute (JGI-PGF)"/>
            <person name="Lucas S."/>
            <person name="Han J."/>
            <person name="Lapidus A."/>
            <person name="Cheng J.-F."/>
            <person name="Goodwin L."/>
            <person name="Pitluck S."/>
            <person name="Peters L."/>
            <person name="Land M.L."/>
            <person name="Hauser L."/>
            <person name="Brambilla E."/>
            <person name="Klenk H.-P."/>
            <person name="Woyke T.J."/>
        </authorList>
    </citation>
    <scope>NUCLEOTIDE SEQUENCE [LARGE SCALE GENOMIC DNA]</scope>
    <source>
        <strain evidence="2 3">K62</strain>
    </source>
</reference>
<keyword evidence="1" id="KW-0472">Membrane</keyword>
<accession>I1CYA5</accession>
<gene>
    <name evidence="2" type="ORF">SacglDRAFT_00733</name>
</gene>
<keyword evidence="1" id="KW-1133">Transmembrane helix</keyword>
<protein>
    <submittedName>
        <fullName evidence="2">Uncharacterized protein</fullName>
    </submittedName>
</protein>
<keyword evidence="1" id="KW-0812">Transmembrane</keyword>
<reference evidence="3" key="2">
    <citation type="submission" date="2012-01" db="EMBL/GenBank/DDBJ databases">
        <title>Noncontiguous Finished sequence of chromosome of Saccharomonospora glauca K62.</title>
        <authorList>
            <consortium name="US DOE Joint Genome Institute"/>
            <person name="Lucas S."/>
            <person name="Han J."/>
            <person name="Lapidus A."/>
            <person name="Cheng J.-F."/>
            <person name="Goodwin L."/>
            <person name="Pitluck S."/>
            <person name="Peters L."/>
            <person name="Mikhailova N."/>
            <person name="Held B."/>
            <person name="Detter J.C."/>
            <person name="Han C."/>
            <person name="Tapia R."/>
            <person name="Land M."/>
            <person name="Hauser L."/>
            <person name="Kyrpides N."/>
            <person name="Ivanova N."/>
            <person name="Pagani I."/>
            <person name="Brambilla E.-M."/>
            <person name="Klenk H.-P."/>
            <person name="Woyke T."/>
        </authorList>
    </citation>
    <scope>NUCLEOTIDE SEQUENCE [LARGE SCALE GENOMIC DNA]</scope>
    <source>
        <strain evidence="3">K62</strain>
    </source>
</reference>
<sequence length="110" mass="11293">MAELEPVELRTASSSRGPVRAGISRWRGITGAFAAGWVVVFLALVVAQLLAWGNGDEGPGASALVGHFVGGVLVGGAQYVADRSDGVRAGLAGGAVAVLSLAMLWLFWWS</sequence>
<dbReference type="AlphaFoldDB" id="I1CYA5"/>
<evidence type="ECO:0000313" key="2">
    <source>
        <dbReference type="EMBL" id="EIE97679.1"/>
    </source>
</evidence>
<feature type="transmembrane region" description="Helical" evidence="1">
    <location>
        <begin position="58"/>
        <end position="77"/>
    </location>
</feature>
<feature type="transmembrane region" description="Helical" evidence="1">
    <location>
        <begin position="29"/>
        <end position="52"/>
    </location>
</feature>
<dbReference type="EMBL" id="CM001484">
    <property type="protein sequence ID" value="EIE97679.1"/>
    <property type="molecule type" value="Genomic_DNA"/>
</dbReference>
<dbReference type="HOGENOM" id="CLU_152574_1_0_11"/>
<proteinExistence type="predicted"/>